<dbReference type="SUPFAM" id="SSF52402">
    <property type="entry name" value="Adenine nucleotide alpha hydrolases-like"/>
    <property type="match status" value="1"/>
</dbReference>
<feature type="domain" description="Glutamine amidotransferase type-2" evidence="11">
    <location>
        <begin position="2"/>
        <end position="214"/>
    </location>
</feature>
<sequence>MCGIVGIFDTRGQRDIDPALVRRMNATQRHRGPDEDDVYTEPGMAFGHTRLSVIDIAAGQQPLSNEDGSITVCYNGEIYNYRELTAQLKELGHTFKTKSDTEVIVHAWEEWGVDCVHHFRGMFAFGLFDRNRRQLFLARDRLGVKPMFYTLLPDGFLAFGSELKSLRALPNLPRAIDPCAVEEYFAYGYIPEPRTIYKSAYKLSPGFRLLQNVGQPLAQPEQFWDVPFKLDTAITMQDAEEELITRLREAVKIRLVAEVPLGAFLSGGVDSSAVVAMMAGLADGPVNTCSIAFNDKKYDESEYAQQVARQYQTDHYTETVDTDDYALLDTLSHLYDEPYADSSAIPTYRVCQLARKRVTVALSGDGGDENLAGYRRYRFAMAEHSVRGRIPSALRKPVFGTLGRLYPKADWAPRVFRAKSTFEALSRDLVEGYFHGVSIMTDAMRQQLFSDGFRTQLQGYKAIDVMRRHEQQAPTDDPLSLIQYLDMKTYLPGDILTKVDRASMAHALEVRVPLLDHKLVEWISSLPPDMKLRGGEGKYIFKKALEKHLPHDILYRRKQGFAVPLESWFRGPLKERVREALLGPLLADTGIFNKKFLHEMVEMHQSGRRDYSAPIWTTLMFEAFLRKEMNG</sequence>
<dbReference type="EMBL" id="SPVF01000015">
    <property type="protein sequence ID" value="TFW29677.1"/>
    <property type="molecule type" value="Genomic_DNA"/>
</dbReference>
<dbReference type="OrthoDB" id="9763290at2"/>
<dbReference type="NCBIfam" id="TIGR03108">
    <property type="entry name" value="eps_aminotran_1"/>
    <property type="match status" value="1"/>
</dbReference>
<feature type="active site" description="For GATase activity" evidence="8">
    <location>
        <position position="2"/>
    </location>
</feature>
<dbReference type="InterPro" id="IPR014729">
    <property type="entry name" value="Rossmann-like_a/b/a_fold"/>
</dbReference>
<dbReference type="InterPro" id="IPR029055">
    <property type="entry name" value="Ntn_hydrolases_N"/>
</dbReference>
<dbReference type="PIRSF" id="PIRSF001589">
    <property type="entry name" value="Asn_synthetase_glu-h"/>
    <property type="match status" value="1"/>
</dbReference>
<evidence type="ECO:0000256" key="7">
    <source>
        <dbReference type="ARBA" id="ARBA00048741"/>
    </source>
</evidence>
<dbReference type="NCBIfam" id="TIGR01536">
    <property type="entry name" value="asn_synth_AEB"/>
    <property type="match status" value="1"/>
</dbReference>
<dbReference type="Pfam" id="PF00733">
    <property type="entry name" value="Asn_synthase"/>
    <property type="match status" value="1"/>
</dbReference>
<dbReference type="Pfam" id="PF13537">
    <property type="entry name" value="GATase_7"/>
    <property type="match status" value="1"/>
</dbReference>
<dbReference type="PANTHER" id="PTHR43284:SF1">
    <property type="entry name" value="ASPARAGINE SYNTHETASE"/>
    <property type="match status" value="1"/>
</dbReference>
<dbReference type="GO" id="GO:0005524">
    <property type="term" value="F:ATP binding"/>
    <property type="evidence" value="ECO:0007669"/>
    <property type="project" value="UniProtKB-KW"/>
</dbReference>
<dbReference type="SUPFAM" id="SSF56235">
    <property type="entry name" value="N-terminal nucleophile aminohydrolases (Ntn hydrolases)"/>
    <property type="match status" value="1"/>
</dbReference>
<evidence type="ECO:0000256" key="3">
    <source>
        <dbReference type="ARBA" id="ARBA00012737"/>
    </source>
</evidence>
<keyword evidence="5 9" id="KW-0067">ATP-binding</keyword>
<evidence type="ECO:0000256" key="1">
    <source>
        <dbReference type="ARBA" id="ARBA00005187"/>
    </source>
</evidence>
<dbReference type="RefSeq" id="WP_135205435.1">
    <property type="nucleotide sequence ID" value="NZ_SPVF01000015.1"/>
</dbReference>
<feature type="binding site" evidence="9">
    <location>
        <begin position="363"/>
        <end position="364"/>
    </location>
    <ligand>
        <name>ATP</name>
        <dbReference type="ChEBI" id="CHEBI:30616"/>
    </ligand>
</feature>
<keyword evidence="13" id="KW-1185">Reference proteome</keyword>
<evidence type="ECO:0000259" key="11">
    <source>
        <dbReference type="PROSITE" id="PS51278"/>
    </source>
</evidence>
<evidence type="ECO:0000313" key="12">
    <source>
        <dbReference type="EMBL" id="TFW29677.1"/>
    </source>
</evidence>
<dbReference type="PANTHER" id="PTHR43284">
    <property type="entry name" value="ASPARAGINE SYNTHETASE (GLUTAMINE-HYDROLYZING)"/>
    <property type="match status" value="1"/>
</dbReference>
<dbReference type="InterPro" id="IPR017932">
    <property type="entry name" value="GATase_2_dom"/>
</dbReference>
<dbReference type="GO" id="GO:0006529">
    <property type="term" value="P:asparagine biosynthetic process"/>
    <property type="evidence" value="ECO:0007669"/>
    <property type="project" value="UniProtKB-KW"/>
</dbReference>
<dbReference type="Proteomes" id="UP000298438">
    <property type="component" value="Unassembled WGS sequence"/>
</dbReference>
<dbReference type="InterPro" id="IPR001962">
    <property type="entry name" value="Asn_synthase"/>
</dbReference>
<feature type="site" description="Important for beta-aspartyl-AMP intermediate formation" evidence="10">
    <location>
        <position position="365"/>
    </location>
</feature>
<keyword evidence="12" id="KW-0808">Transferase</keyword>
<dbReference type="InterPro" id="IPR006426">
    <property type="entry name" value="Asn_synth_AEB"/>
</dbReference>
<dbReference type="CDD" id="cd01991">
    <property type="entry name" value="Asn_synthase_B_C"/>
    <property type="match status" value="1"/>
</dbReference>
<evidence type="ECO:0000256" key="2">
    <source>
        <dbReference type="ARBA" id="ARBA00005752"/>
    </source>
</evidence>
<evidence type="ECO:0000256" key="9">
    <source>
        <dbReference type="PIRSR" id="PIRSR001589-2"/>
    </source>
</evidence>
<feature type="binding site" evidence="9">
    <location>
        <position position="291"/>
    </location>
    <ligand>
        <name>ATP</name>
        <dbReference type="ChEBI" id="CHEBI:30616"/>
    </ligand>
</feature>
<dbReference type="InterPro" id="IPR051786">
    <property type="entry name" value="ASN_synthetase/amidase"/>
</dbReference>
<evidence type="ECO:0000313" key="13">
    <source>
        <dbReference type="Proteomes" id="UP000298438"/>
    </source>
</evidence>
<protein>
    <recommendedName>
        <fullName evidence="3">asparagine synthase (glutamine-hydrolyzing)</fullName>
        <ecNumber evidence="3">6.3.5.4</ecNumber>
    </recommendedName>
</protein>
<dbReference type="CDD" id="cd00712">
    <property type="entry name" value="AsnB"/>
    <property type="match status" value="1"/>
</dbReference>
<keyword evidence="4 9" id="KW-0547">Nucleotide-binding</keyword>
<comment type="pathway">
    <text evidence="1">Amino-acid biosynthesis; L-asparagine biosynthesis; L-asparagine from L-aspartate (L-Gln route): step 1/1.</text>
</comment>
<comment type="similarity">
    <text evidence="2">Belongs to the asparagine synthetase family.</text>
</comment>
<feature type="binding site" evidence="9">
    <location>
        <position position="100"/>
    </location>
    <ligand>
        <name>L-glutamine</name>
        <dbReference type="ChEBI" id="CHEBI:58359"/>
    </ligand>
</feature>
<dbReference type="InterPro" id="IPR033738">
    <property type="entry name" value="AsnB_N"/>
</dbReference>
<dbReference type="Gene3D" id="3.40.50.620">
    <property type="entry name" value="HUPs"/>
    <property type="match status" value="1"/>
</dbReference>
<dbReference type="Gene3D" id="3.60.20.10">
    <property type="entry name" value="Glutamine Phosphoribosylpyrophosphate, subunit 1, domain 1"/>
    <property type="match status" value="1"/>
</dbReference>
<accession>A0A4Y9SVY6</accession>
<reference evidence="12 13" key="1">
    <citation type="submission" date="2019-03" db="EMBL/GenBank/DDBJ databases">
        <title>Draft Genome Sequence of Massilia arenosa sp. nov., a Novel Massilia Species Isolated from a Sandy-loam Maize Soil.</title>
        <authorList>
            <person name="Raths R."/>
            <person name="Peta V."/>
            <person name="Bucking H."/>
        </authorList>
    </citation>
    <scope>NUCLEOTIDE SEQUENCE [LARGE SCALE GENOMIC DNA]</scope>
    <source>
        <strain evidence="12 13">MC02</strain>
    </source>
</reference>
<keyword evidence="8" id="KW-0028">Amino-acid biosynthesis</keyword>
<dbReference type="AlphaFoldDB" id="A0A4Y9SVY6"/>
<dbReference type="InterPro" id="IPR017539">
    <property type="entry name" value="XrtA_amidotfase"/>
</dbReference>
<comment type="catalytic activity">
    <reaction evidence="7">
        <text>L-aspartate + L-glutamine + ATP + H2O = L-asparagine + L-glutamate + AMP + diphosphate + H(+)</text>
        <dbReference type="Rhea" id="RHEA:12228"/>
        <dbReference type="ChEBI" id="CHEBI:15377"/>
        <dbReference type="ChEBI" id="CHEBI:15378"/>
        <dbReference type="ChEBI" id="CHEBI:29985"/>
        <dbReference type="ChEBI" id="CHEBI:29991"/>
        <dbReference type="ChEBI" id="CHEBI:30616"/>
        <dbReference type="ChEBI" id="CHEBI:33019"/>
        <dbReference type="ChEBI" id="CHEBI:58048"/>
        <dbReference type="ChEBI" id="CHEBI:58359"/>
        <dbReference type="ChEBI" id="CHEBI:456215"/>
        <dbReference type="EC" id="6.3.5.4"/>
    </reaction>
</comment>
<keyword evidence="6 8" id="KW-0315">Glutamine amidotransferase</keyword>
<gene>
    <name evidence="12" type="ORF">E4L96_01305</name>
</gene>
<dbReference type="GO" id="GO:0005829">
    <property type="term" value="C:cytosol"/>
    <property type="evidence" value="ECO:0007669"/>
    <property type="project" value="TreeGrafter"/>
</dbReference>
<evidence type="ECO:0000256" key="4">
    <source>
        <dbReference type="ARBA" id="ARBA00022741"/>
    </source>
</evidence>
<proteinExistence type="inferred from homology"/>
<evidence type="ECO:0000256" key="6">
    <source>
        <dbReference type="ARBA" id="ARBA00022962"/>
    </source>
</evidence>
<comment type="caution">
    <text evidence="12">The sequence shown here is derived from an EMBL/GenBank/DDBJ whole genome shotgun (WGS) entry which is preliminary data.</text>
</comment>
<dbReference type="EC" id="6.3.5.4" evidence="3"/>
<dbReference type="GO" id="GO:0016740">
    <property type="term" value="F:transferase activity"/>
    <property type="evidence" value="ECO:0007669"/>
    <property type="project" value="UniProtKB-KW"/>
</dbReference>
<keyword evidence="8" id="KW-0061">Asparagine biosynthesis</keyword>
<dbReference type="PROSITE" id="PS51278">
    <property type="entry name" value="GATASE_TYPE_2"/>
    <property type="match status" value="1"/>
</dbReference>
<name>A0A4Y9SVY6_9BURK</name>
<evidence type="ECO:0000256" key="5">
    <source>
        <dbReference type="ARBA" id="ARBA00022840"/>
    </source>
</evidence>
<evidence type="ECO:0000256" key="10">
    <source>
        <dbReference type="PIRSR" id="PIRSR001589-3"/>
    </source>
</evidence>
<dbReference type="GO" id="GO:0004066">
    <property type="term" value="F:asparagine synthase (glutamine-hydrolyzing) activity"/>
    <property type="evidence" value="ECO:0007669"/>
    <property type="project" value="UniProtKB-EC"/>
</dbReference>
<evidence type="ECO:0000256" key="8">
    <source>
        <dbReference type="PIRSR" id="PIRSR001589-1"/>
    </source>
</evidence>
<organism evidence="12 13">
    <name type="scientific">Zemynaea arenosa</name>
    <dbReference type="NCBI Taxonomy" id="2561931"/>
    <lineage>
        <taxon>Bacteria</taxon>
        <taxon>Pseudomonadati</taxon>
        <taxon>Pseudomonadota</taxon>
        <taxon>Betaproteobacteria</taxon>
        <taxon>Burkholderiales</taxon>
        <taxon>Oxalobacteraceae</taxon>
        <taxon>Telluria group</taxon>
        <taxon>Zemynaea</taxon>
    </lineage>
</organism>